<dbReference type="Gene3D" id="3.10.20.90">
    <property type="entry name" value="Phosphatidylinositol 3-kinase Catalytic Subunit, Chain A, domain 1"/>
    <property type="match status" value="1"/>
</dbReference>
<dbReference type="GO" id="GO:0070449">
    <property type="term" value="C:elongin complex"/>
    <property type="evidence" value="ECO:0007669"/>
    <property type="project" value="InterPro"/>
</dbReference>
<feature type="region of interest" description="Disordered" evidence="1">
    <location>
        <begin position="99"/>
        <end position="119"/>
    </location>
</feature>
<dbReference type="SUPFAM" id="SSF54236">
    <property type="entry name" value="Ubiquitin-like"/>
    <property type="match status" value="1"/>
</dbReference>
<dbReference type="InterPro" id="IPR029071">
    <property type="entry name" value="Ubiquitin-like_domsf"/>
</dbReference>
<protein>
    <submittedName>
        <fullName evidence="3">Ubiquitin-like domain-containing protein</fullName>
    </submittedName>
</protein>
<dbReference type="Proteomes" id="UP000887574">
    <property type="component" value="Unplaced"/>
</dbReference>
<evidence type="ECO:0000313" key="2">
    <source>
        <dbReference type="Proteomes" id="UP000887574"/>
    </source>
</evidence>
<sequence length="119" mass="13247">MDLYFEIMRKKTHILCQAKDTSTVLELKKIVEGILKISTEKQTLKKATSESRTEWVSLEDKKTLAESGFTVKNAKADDPAVIGLVIPEDGDVMSIASLSTPPPLPEAMRHRDQEFGESN</sequence>
<evidence type="ECO:0000256" key="1">
    <source>
        <dbReference type="SAM" id="MobiDB-lite"/>
    </source>
</evidence>
<proteinExistence type="predicted"/>
<dbReference type="PANTHER" id="PTHR13248:SF4">
    <property type="entry name" value="ELONGIN B"/>
    <property type="match status" value="1"/>
</dbReference>
<name>A0A915DFZ3_9BILA</name>
<dbReference type="GO" id="GO:0030891">
    <property type="term" value="C:VCB complex"/>
    <property type="evidence" value="ECO:0007669"/>
    <property type="project" value="InterPro"/>
</dbReference>
<keyword evidence="2" id="KW-1185">Reference proteome</keyword>
<accession>A0A915DFZ3</accession>
<dbReference type="InterPro" id="IPR039049">
    <property type="entry name" value="ELOB"/>
</dbReference>
<dbReference type="GO" id="GO:0006368">
    <property type="term" value="P:transcription elongation by RNA polymerase II"/>
    <property type="evidence" value="ECO:0007669"/>
    <property type="project" value="InterPro"/>
</dbReference>
<reference evidence="3" key="1">
    <citation type="submission" date="2022-11" db="UniProtKB">
        <authorList>
            <consortium name="WormBaseParasite"/>
        </authorList>
    </citation>
    <scope>IDENTIFICATION</scope>
</reference>
<feature type="compositionally biased region" description="Basic and acidic residues" evidence="1">
    <location>
        <begin position="107"/>
        <end position="119"/>
    </location>
</feature>
<dbReference type="AlphaFoldDB" id="A0A915DFZ3"/>
<dbReference type="PANTHER" id="PTHR13248">
    <property type="entry name" value="TRANSCRIPTION ELONGATION FACTOR B POLYPEPTIDE 2"/>
    <property type="match status" value="1"/>
</dbReference>
<evidence type="ECO:0000313" key="3">
    <source>
        <dbReference type="WBParaSite" id="jg19134"/>
    </source>
</evidence>
<dbReference type="WBParaSite" id="jg19134">
    <property type="protein sequence ID" value="jg19134"/>
    <property type="gene ID" value="jg19134"/>
</dbReference>
<organism evidence="2 3">
    <name type="scientific">Ditylenchus dipsaci</name>
    <dbReference type="NCBI Taxonomy" id="166011"/>
    <lineage>
        <taxon>Eukaryota</taxon>
        <taxon>Metazoa</taxon>
        <taxon>Ecdysozoa</taxon>
        <taxon>Nematoda</taxon>
        <taxon>Chromadorea</taxon>
        <taxon>Rhabditida</taxon>
        <taxon>Tylenchina</taxon>
        <taxon>Tylenchomorpha</taxon>
        <taxon>Sphaerularioidea</taxon>
        <taxon>Anguinidae</taxon>
        <taxon>Anguininae</taxon>
        <taxon>Ditylenchus</taxon>
    </lineage>
</organism>